<evidence type="ECO:0000313" key="3">
    <source>
        <dbReference type="Proteomes" id="UP000241238"/>
    </source>
</evidence>
<sequence>MNEVVYPVILTYADDVIYVSVPDFGTDEGVTYGEDINEAVKSAKEIITLLISDLEDENKELPVPSDIKEIKKSLRDNQEVIYINMWLPYEKSLIKINYKKKTLSIPAWLDMLAVQKNINFSQVLVKALKEELGIK</sequence>
<dbReference type="SUPFAM" id="SSF143100">
    <property type="entry name" value="TTHA1013/TTHA0281-like"/>
    <property type="match status" value="1"/>
</dbReference>
<keyword evidence="3" id="KW-1185">Reference proteome</keyword>
<evidence type="ECO:0000259" key="1">
    <source>
        <dbReference type="Pfam" id="PF15919"/>
    </source>
</evidence>
<dbReference type="Gene3D" id="3.30.160.250">
    <property type="match status" value="1"/>
</dbReference>
<dbReference type="InterPro" id="IPR035069">
    <property type="entry name" value="TTHA1013/TTHA0281-like"/>
</dbReference>
<dbReference type="Pfam" id="PF15919">
    <property type="entry name" value="HicB_lk_antitox"/>
    <property type="match status" value="1"/>
</dbReference>
<reference evidence="3" key="1">
    <citation type="journal article" date="2018" name="MSphere">
        <title>Fusobacterium Genomics Using MinION and Illumina Sequencing Enables Genome Completion and Correction.</title>
        <authorList>
            <person name="Todd S.M."/>
            <person name="Settlage R.E."/>
            <person name="Lahmers K.K."/>
            <person name="Slade D.J."/>
        </authorList>
    </citation>
    <scope>NUCLEOTIDE SEQUENCE [LARGE SCALE GENOMIC DNA]</scope>
    <source>
        <strain evidence="3">ATCC 27725</strain>
    </source>
</reference>
<gene>
    <name evidence="2" type="ORF">C4N18_09510</name>
</gene>
<evidence type="ECO:0000313" key="2">
    <source>
        <dbReference type="EMBL" id="AVQ31442.1"/>
    </source>
</evidence>
<dbReference type="InterPro" id="IPR031807">
    <property type="entry name" value="HicB-like"/>
</dbReference>
<dbReference type="EMBL" id="CP028103">
    <property type="protein sequence ID" value="AVQ31442.1"/>
    <property type="molecule type" value="Genomic_DNA"/>
</dbReference>
<feature type="domain" description="HicB-like antitoxin of toxin-antitoxin system" evidence="1">
    <location>
        <begin position="6"/>
        <end position="83"/>
    </location>
</feature>
<proteinExistence type="predicted"/>
<dbReference type="RefSeq" id="WP_005947550.1">
    <property type="nucleotide sequence ID" value="NZ_CP028103.1"/>
</dbReference>
<dbReference type="Proteomes" id="UP000241238">
    <property type="component" value="Chromosome"/>
</dbReference>
<protein>
    <submittedName>
        <fullName evidence="2">HicB family protein</fullName>
    </submittedName>
</protein>
<name>A0ABM6U551_FUSVA</name>
<dbReference type="GeneID" id="77468230"/>
<accession>A0ABM6U551</accession>
<organism evidence="2 3">
    <name type="scientific">Fusobacterium varium ATCC 27725</name>
    <dbReference type="NCBI Taxonomy" id="469618"/>
    <lineage>
        <taxon>Bacteria</taxon>
        <taxon>Fusobacteriati</taxon>
        <taxon>Fusobacteriota</taxon>
        <taxon>Fusobacteriia</taxon>
        <taxon>Fusobacteriales</taxon>
        <taxon>Fusobacteriaceae</taxon>
        <taxon>Fusobacterium</taxon>
    </lineage>
</organism>